<dbReference type="Gene3D" id="3.40.50.2000">
    <property type="entry name" value="Glycogen Phosphorylase B"/>
    <property type="match status" value="1"/>
</dbReference>
<protein>
    <submittedName>
        <fullName evidence="2">Glycosyl transferase</fullName>
    </submittedName>
</protein>
<dbReference type="EMBL" id="BEXT01000001">
    <property type="protein sequence ID" value="GBC63208.1"/>
    <property type="molecule type" value="Genomic_DNA"/>
</dbReference>
<comment type="caution">
    <text evidence="2">The sequence shown here is derived from an EMBL/GenBank/DDBJ whole genome shotgun (WGS) entry which is preliminary data.</text>
</comment>
<sequence>MKIIHYCQHVLGLGHFFRTLEICRALSDHNVTLVTGGAEVDARLPDHVREIRLPGLMMDSGFRQMFSTEAGQSVDMVKERRRGILRRIFEQEQPDLFIVELYPFGRKAFRFELDPILADIRSHELPPCRVVCSLRDILVEKKDTDAWEKRVLSILNRHFDALLIHADPALLSLDRTFSRMSDIAVPVAYTGFVTPEPPPDARRALRLRLGLRDDTPLVVASAGGGKVGAPLLKAVAEAFPRMGNGARLQIFTGPFMADDDVAALARSAGDGIHVARFTPDFLSWLAAADLSVSMAGYNTCMNLMAAAVPSLVWPFARNREQRLRAEHLSRFGGLRLLRDAELEPSRLCDLMAHSLDRNERPAPRIDLNGAAHTAEWLETWMAGGAEKAF</sequence>
<keyword evidence="3" id="KW-1185">Reference proteome</keyword>
<feature type="domain" description="Glycosyl transferase family 28 C-terminal" evidence="1">
    <location>
        <begin position="224"/>
        <end position="366"/>
    </location>
</feature>
<dbReference type="Pfam" id="PF04101">
    <property type="entry name" value="Glyco_tran_28_C"/>
    <property type="match status" value="1"/>
</dbReference>
<reference evidence="3" key="2">
    <citation type="submission" date="2019-01" db="EMBL/GenBank/DDBJ databases">
        <title>Genome sequence of Desulfonema ishimotonii strain Tokyo 01.</title>
        <authorList>
            <person name="Fukui M."/>
        </authorList>
    </citation>
    <scope>NUCLEOTIDE SEQUENCE [LARGE SCALE GENOMIC DNA]</scope>
    <source>
        <strain evidence="3">Tokyo 01</strain>
    </source>
</reference>
<dbReference type="InterPro" id="IPR007235">
    <property type="entry name" value="Glyco_trans_28_C"/>
</dbReference>
<dbReference type="RefSeq" id="WP_124330306.1">
    <property type="nucleotide sequence ID" value="NZ_BEXT01000001.1"/>
</dbReference>
<dbReference type="PANTHER" id="PTHR21015">
    <property type="entry name" value="UDP-N-ACETYLGLUCOSAMINE--N-ACETYLMURAMYL-(PENTAPEPTIDE) PYROPHOSPHORYL-UNDECAPRENOL N-ACETYLGLUCOSAMINE TRANSFERASE 1"/>
    <property type="match status" value="1"/>
</dbReference>
<dbReference type="PANTHER" id="PTHR21015:SF28">
    <property type="entry name" value="SLL1722 PROTEIN"/>
    <property type="match status" value="1"/>
</dbReference>
<dbReference type="SUPFAM" id="SSF53756">
    <property type="entry name" value="UDP-Glycosyltransferase/glycogen phosphorylase"/>
    <property type="match status" value="1"/>
</dbReference>
<evidence type="ECO:0000313" key="2">
    <source>
        <dbReference type="EMBL" id="GBC63208.1"/>
    </source>
</evidence>
<dbReference type="OrthoDB" id="503443at2"/>
<dbReference type="AlphaFoldDB" id="A0A401G1T8"/>
<reference evidence="3" key="1">
    <citation type="submission" date="2017-11" db="EMBL/GenBank/DDBJ databases">
        <authorList>
            <person name="Watanabe M."/>
            <person name="Kojima H."/>
        </authorList>
    </citation>
    <scope>NUCLEOTIDE SEQUENCE [LARGE SCALE GENOMIC DNA]</scope>
    <source>
        <strain evidence="3">Tokyo 01</strain>
    </source>
</reference>
<name>A0A401G1T8_9BACT</name>
<gene>
    <name evidence="2" type="ORF">DENIS_4202</name>
</gene>
<accession>A0A401G1T8</accession>
<evidence type="ECO:0000259" key="1">
    <source>
        <dbReference type="Pfam" id="PF04101"/>
    </source>
</evidence>
<evidence type="ECO:0000313" key="3">
    <source>
        <dbReference type="Proteomes" id="UP000288096"/>
    </source>
</evidence>
<keyword evidence="2" id="KW-0808">Transferase</keyword>
<dbReference type="GO" id="GO:0016758">
    <property type="term" value="F:hexosyltransferase activity"/>
    <property type="evidence" value="ECO:0007669"/>
    <property type="project" value="InterPro"/>
</dbReference>
<proteinExistence type="predicted"/>
<organism evidence="2 3">
    <name type="scientific">Desulfonema ishimotonii</name>
    <dbReference type="NCBI Taxonomy" id="45657"/>
    <lineage>
        <taxon>Bacteria</taxon>
        <taxon>Pseudomonadati</taxon>
        <taxon>Thermodesulfobacteriota</taxon>
        <taxon>Desulfobacteria</taxon>
        <taxon>Desulfobacterales</taxon>
        <taxon>Desulfococcaceae</taxon>
        <taxon>Desulfonema</taxon>
    </lineage>
</organism>
<dbReference type="Proteomes" id="UP000288096">
    <property type="component" value="Unassembled WGS sequence"/>
</dbReference>